<dbReference type="GO" id="GO:0003700">
    <property type="term" value="F:DNA-binding transcription factor activity"/>
    <property type="evidence" value="ECO:0007669"/>
    <property type="project" value="TreeGrafter"/>
</dbReference>
<evidence type="ECO:0000313" key="5">
    <source>
        <dbReference type="EMBL" id="SFJ23520.1"/>
    </source>
</evidence>
<dbReference type="InterPro" id="IPR010982">
    <property type="entry name" value="Lambda_DNA-bd_dom_sf"/>
</dbReference>
<dbReference type="GO" id="GO:0000976">
    <property type="term" value="F:transcription cis-regulatory region binding"/>
    <property type="evidence" value="ECO:0007669"/>
    <property type="project" value="TreeGrafter"/>
</dbReference>
<evidence type="ECO:0000259" key="4">
    <source>
        <dbReference type="PROSITE" id="PS50932"/>
    </source>
</evidence>
<gene>
    <name evidence="5" type="ORF">SAMN04487991_1755</name>
</gene>
<dbReference type="PROSITE" id="PS50932">
    <property type="entry name" value="HTH_LACI_2"/>
    <property type="match status" value="1"/>
</dbReference>
<keyword evidence="6" id="KW-1185">Reference proteome</keyword>
<evidence type="ECO:0000256" key="1">
    <source>
        <dbReference type="ARBA" id="ARBA00023015"/>
    </source>
</evidence>
<dbReference type="InterPro" id="IPR046335">
    <property type="entry name" value="LacI/GalR-like_sensor"/>
</dbReference>
<dbReference type="RefSeq" id="WP_218151347.1">
    <property type="nucleotide sequence ID" value="NZ_FORH01000002.1"/>
</dbReference>
<name>A0A1I3PQA9_9RHOB</name>
<protein>
    <submittedName>
        <fullName evidence="5">Transcriptional regulator, LacI family</fullName>
    </submittedName>
</protein>
<dbReference type="SUPFAM" id="SSF53822">
    <property type="entry name" value="Periplasmic binding protein-like I"/>
    <property type="match status" value="1"/>
</dbReference>
<dbReference type="CDD" id="cd01392">
    <property type="entry name" value="HTH_LacI"/>
    <property type="match status" value="1"/>
</dbReference>
<dbReference type="Pfam" id="PF00356">
    <property type="entry name" value="LacI"/>
    <property type="match status" value="1"/>
</dbReference>
<evidence type="ECO:0000256" key="3">
    <source>
        <dbReference type="ARBA" id="ARBA00023163"/>
    </source>
</evidence>
<keyword evidence="2" id="KW-0238">DNA-binding</keyword>
<dbReference type="Gene3D" id="1.10.260.40">
    <property type="entry name" value="lambda repressor-like DNA-binding domains"/>
    <property type="match status" value="1"/>
</dbReference>
<accession>A0A1I3PQA9</accession>
<keyword evidence="1" id="KW-0805">Transcription regulation</keyword>
<dbReference type="EMBL" id="FORH01000002">
    <property type="protein sequence ID" value="SFJ23520.1"/>
    <property type="molecule type" value="Genomic_DNA"/>
</dbReference>
<dbReference type="SUPFAM" id="SSF47413">
    <property type="entry name" value="lambda repressor-like DNA-binding domains"/>
    <property type="match status" value="1"/>
</dbReference>
<proteinExistence type="predicted"/>
<dbReference type="InterPro" id="IPR028082">
    <property type="entry name" value="Peripla_BP_I"/>
</dbReference>
<feature type="domain" description="HTH lacI-type" evidence="4">
    <location>
        <begin position="13"/>
        <end position="67"/>
    </location>
</feature>
<keyword evidence="3" id="KW-0804">Transcription</keyword>
<evidence type="ECO:0000256" key="2">
    <source>
        <dbReference type="ARBA" id="ARBA00023125"/>
    </source>
</evidence>
<evidence type="ECO:0000313" key="6">
    <source>
        <dbReference type="Proteomes" id="UP000199630"/>
    </source>
</evidence>
<reference evidence="6" key="1">
    <citation type="submission" date="2016-10" db="EMBL/GenBank/DDBJ databases">
        <authorList>
            <person name="Varghese N."/>
            <person name="Submissions S."/>
        </authorList>
    </citation>
    <scope>NUCLEOTIDE SEQUENCE [LARGE SCALE GENOMIC DNA]</scope>
    <source>
        <strain evidence="6">DSM 26471</strain>
    </source>
</reference>
<organism evidence="5 6">
    <name type="scientific">Celeribacter neptunius</name>
    <dbReference type="NCBI Taxonomy" id="588602"/>
    <lineage>
        <taxon>Bacteria</taxon>
        <taxon>Pseudomonadati</taxon>
        <taxon>Pseudomonadota</taxon>
        <taxon>Alphaproteobacteria</taxon>
        <taxon>Rhodobacterales</taxon>
        <taxon>Roseobacteraceae</taxon>
        <taxon>Celeribacter</taxon>
    </lineage>
</organism>
<dbReference type="Proteomes" id="UP000199630">
    <property type="component" value="Unassembled WGS sequence"/>
</dbReference>
<dbReference type="SMART" id="SM00354">
    <property type="entry name" value="HTH_LACI"/>
    <property type="match status" value="1"/>
</dbReference>
<dbReference type="PANTHER" id="PTHR30146:SF138">
    <property type="entry name" value="TRANSCRIPTIONAL REGULATORY PROTEIN"/>
    <property type="match status" value="1"/>
</dbReference>
<dbReference type="PANTHER" id="PTHR30146">
    <property type="entry name" value="LACI-RELATED TRANSCRIPTIONAL REPRESSOR"/>
    <property type="match status" value="1"/>
</dbReference>
<dbReference type="STRING" id="588602.SAMN04487991_1755"/>
<dbReference type="InterPro" id="IPR000843">
    <property type="entry name" value="HTH_LacI"/>
</dbReference>
<sequence>MAIKKTDVATGQASMKQVADAAGVAVSTVSRALANPGRVNEKTRKRILEAAQTLGYTPNAAARSLRKGRTGAIMIVLPGQLFHGASQVIPLVLAGIDRFLAAHGYNILIANLDRDESSEAHIVNLASNGSVDGAIIISSGIPQTSQKSLTQTGLPIISALHDLSHHGIPSVITNESEVMGKMTELLAQQGHRQFFYVAGPQGMYHERVRLDGIRQGIAQADLPAGSLRKSQGLRPYQEGFQIGVDAADMFLDFAQRPTAVMCCSDDAALSFIAKLTTSGLRVPEDVCVVGFDGSAVGAFVNPSLTTIAQPAEAIGSKVAELLTRQLDGEHVPMVTQLDSAIVRRQSA</sequence>
<dbReference type="AlphaFoldDB" id="A0A1I3PQA9"/>
<dbReference type="Gene3D" id="3.40.50.2300">
    <property type="match status" value="2"/>
</dbReference>
<dbReference type="Pfam" id="PF13377">
    <property type="entry name" value="Peripla_BP_3"/>
    <property type="match status" value="1"/>
</dbReference>